<feature type="domain" description="Bulb-type lectin" evidence="2">
    <location>
        <begin position="36"/>
        <end position="144"/>
    </location>
</feature>
<dbReference type="SMART" id="SM00108">
    <property type="entry name" value="B_lectin"/>
    <property type="match status" value="2"/>
</dbReference>
<keyword evidence="1" id="KW-0732">Signal</keyword>
<name>A0ABD0V464_DENTH</name>
<dbReference type="PROSITE" id="PS50927">
    <property type="entry name" value="BULB_LECTIN"/>
    <property type="match status" value="2"/>
</dbReference>
<proteinExistence type="predicted"/>
<feature type="domain" description="Bulb-type lectin" evidence="2">
    <location>
        <begin position="149"/>
        <end position="257"/>
    </location>
</feature>
<dbReference type="EMBL" id="JANQDX010000009">
    <property type="protein sequence ID" value="KAL0919710.1"/>
    <property type="molecule type" value="Genomic_DNA"/>
</dbReference>
<gene>
    <name evidence="3" type="ORF">M5K25_011825</name>
</gene>
<dbReference type="Proteomes" id="UP001552299">
    <property type="component" value="Unassembled WGS sequence"/>
</dbReference>
<sequence>MTITTYSAKSSVALLSITLLLLLISSSSSSPFFSNINVLKSGQRLDSGSFLSYGNYVFAMQADCNLVLYSNNTVLWSSHTEGNDKDCYLSLVPNGELYIYGDGDKMVWRSETGGDYGHYALVLQPNASTLLSSSILLLLIASCSSTSFGNLLKPSDGLRAGELLSIGDYKFAMQRDCNLVLYENDSVLWASKTQGMGTNCRLYLQSTGELLIISGLGIIVWRSETGTAYGNYVLVLQPNGNVVIYGSSVWSTGTVSPVRAIHAPPPKTLWSGETPGLRRWSGGTPASGGGPEVLAGSSTMKLDFVHSTFKGSPALLLKDSVVSELAASFTFTLVGKFMLKRPNLDVIRKFFANLKLTGCFTVGLLDQRHIAIQLNNDLDYSRIFSRRV</sequence>
<reference evidence="3 4" key="1">
    <citation type="journal article" date="2024" name="Plant Biotechnol. J.">
        <title>Dendrobium thyrsiflorum genome and its molecular insights into genes involved in important horticultural traits.</title>
        <authorList>
            <person name="Chen B."/>
            <person name="Wang J.Y."/>
            <person name="Zheng P.J."/>
            <person name="Li K.L."/>
            <person name="Liang Y.M."/>
            <person name="Chen X.F."/>
            <person name="Zhang C."/>
            <person name="Zhao X."/>
            <person name="He X."/>
            <person name="Zhang G.Q."/>
            <person name="Liu Z.J."/>
            <person name="Xu Q."/>
        </authorList>
    </citation>
    <scope>NUCLEOTIDE SEQUENCE [LARGE SCALE GENOMIC DNA]</scope>
    <source>
        <strain evidence="3">GZMU011</strain>
    </source>
</reference>
<dbReference type="CDD" id="cd00028">
    <property type="entry name" value="B_lectin"/>
    <property type="match status" value="2"/>
</dbReference>
<evidence type="ECO:0000313" key="3">
    <source>
        <dbReference type="EMBL" id="KAL0919710.1"/>
    </source>
</evidence>
<dbReference type="GO" id="GO:0051707">
    <property type="term" value="P:response to other organism"/>
    <property type="evidence" value="ECO:0007669"/>
    <property type="project" value="UniProtKB-ARBA"/>
</dbReference>
<accession>A0ABD0V464</accession>
<dbReference type="InterPro" id="IPR036426">
    <property type="entry name" value="Bulb-type_lectin_dom_sf"/>
</dbReference>
<evidence type="ECO:0000256" key="1">
    <source>
        <dbReference type="SAM" id="SignalP"/>
    </source>
</evidence>
<evidence type="ECO:0000259" key="2">
    <source>
        <dbReference type="PROSITE" id="PS50927"/>
    </source>
</evidence>
<evidence type="ECO:0000313" key="4">
    <source>
        <dbReference type="Proteomes" id="UP001552299"/>
    </source>
</evidence>
<keyword evidence="4" id="KW-1185">Reference proteome</keyword>
<comment type="caution">
    <text evidence="3">The sequence shown here is derived from an EMBL/GenBank/DDBJ whole genome shotgun (WGS) entry which is preliminary data.</text>
</comment>
<dbReference type="SUPFAM" id="SSF51110">
    <property type="entry name" value="alpha-D-mannose-specific plant lectins"/>
    <property type="match status" value="2"/>
</dbReference>
<dbReference type="Gene3D" id="2.90.10.10">
    <property type="entry name" value="Bulb-type lectin domain"/>
    <property type="match status" value="2"/>
</dbReference>
<protein>
    <recommendedName>
        <fullName evidence="2">Bulb-type lectin domain-containing protein</fullName>
    </recommendedName>
</protein>
<feature type="signal peptide" evidence="1">
    <location>
        <begin position="1"/>
        <end position="29"/>
    </location>
</feature>
<feature type="chain" id="PRO_5044762557" description="Bulb-type lectin domain-containing protein" evidence="1">
    <location>
        <begin position="30"/>
        <end position="388"/>
    </location>
</feature>
<dbReference type="InterPro" id="IPR001480">
    <property type="entry name" value="Bulb-type_lectin_dom"/>
</dbReference>
<dbReference type="AlphaFoldDB" id="A0ABD0V464"/>
<organism evidence="3 4">
    <name type="scientific">Dendrobium thyrsiflorum</name>
    <name type="common">Pinecone-like raceme dendrobium</name>
    <name type="synonym">Orchid</name>
    <dbReference type="NCBI Taxonomy" id="117978"/>
    <lineage>
        <taxon>Eukaryota</taxon>
        <taxon>Viridiplantae</taxon>
        <taxon>Streptophyta</taxon>
        <taxon>Embryophyta</taxon>
        <taxon>Tracheophyta</taxon>
        <taxon>Spermatophyta</taxon>
        <taxon>Magnoliopsida</taxon>
        <taxon>Liliopsida</taxon>
        <taxon>Asparagales</taxon>
        <taxon>Orchidaceae</taxon>
        <taxon>Epidendroideae</taxon>
        <taxon>Malaxideae</taxon>
        <taxon>Dendrobiinae</taxon>
        <taxon>Dendrobium</taxon>
    </lineage>
</organism>